<keyword evidence="2" id="KW-1185">Reference proteome</keyword>
<gene>
    <name evidence="1" type="ORF">Patl1_32309</name>
</gene>
<sequence length="111" mass="12473">MELTKRPVTMEAERESRGNIFSSMTDAVKSKLTQATDVVEETRAAREHGSTGRTVPVERVEINIEETRPGAIAETLKTADQMTGQTFNDVGRIDDEGTIRIERKEDRYGKM</sequence>
<dbReference type="Proteomes" id="UP001164250">
    <property type="component" value="Chromosome 9"/>
</dbReference>
<evidence type="ECO:0000313" key="1">
    <source>
        <dbReference type="EMBL" id="KAJ0089010.1"/>
    </source>
</evidence>
<proteinExistence type="predicted"/>
<name>A0ACC1AQZ6_9ROSI</name>
<protein>
    <submittedName>
        <fullName evidence="1">Uncharacterized protein</fullName>
    </submittedName>
</protein>
<dbReference type="EMBL" id="CM047905">
    <property type="protein sequence ID" value="KAJ0089010.1"/>
    <property type="molecule type" value="Genomic_DNA"/>
</dbReference>
<reference evidence="2" key="1">
    <citation type="journal article" date="2023" name="G3 (Bethesda)">
        <title>Genome assembly and association tests identify interacting loci associated with vigor, precocity, and sex in interspecific pistachio rootstocks.</title>
        <authorList>
            <person name="Palmer W."/>
            <person name="Jacygrad E."/>
            <person name="Sagayaradj S."/>
            <person name="Cavanaugh K."/>
            <person name="Han R."/>
            <person name="Bertier L."/>
            <person name="Beede B."/>
            <person name="Kafkas S."/>
            <person name="Golino D."/>
            <person name="Preece J."/>
            <person name="Michelmore R."/>
        </authorList>
    </citation>
    <scope>NUCLEOTIDE SEQUENCE [LARGE SCALE GENOMIC DNA]</scope>
</reference>
<evidence type="ECO:0000313" key="2">
    <source>
        <dbReference type="Proteomes" id="UP001164250"/>
    </source>
</evidence>
<organism evidence="1 2">
    <name type="scientific">Pistacia atlantica</name>
    <dbReference type="NCBI Taxonomy" id="434234"/>
    <lineage>
        <taxon>Eukaryota</taxon>
        <taxon>Viridiplantae</taxon>
        <taxon>Streptophyta</taxon>
        <taxon>Embryophyta</taxon>
        <taxon>Tracheophyta</taxon>
        <taxon>Spermatophyta</taxon>
        <taxon>Magnoliopsida</taxon>
        <taxon>eudicotyledons</taxon>
        <taxon>Gunneridae</taxon>
        <taxon>Pentapetalae</taxon>
        <taxon>rosids</taxon>
        <taxon>malvids</taxon>
        <taxon>Sapindales</taxon>
        <taxon>Anacardiaceae</taxon>
        <taxon>Pistacia</taxon>
    </lineage>
</organism>
<comment type="caution">
    <text evidence="1">The sequence shown here is derived from an EMBL/GenBank/DDBJ whole genome shotgun (WGS) entry which is preliminary data.</text>
</comment>
<accession>A0ACC1AQZ6</accession>